<feature type="compositionally biased region" description="Gly residues" evidence="3">
    <location>
        <begin position="1"/>
        <end position="13"/>
    </location>
</feature>
<dbReference type="GO" id="GO:0005886">
    <property type="term" value="C:plasma membrane"/>
    <property type="evidence" value="ECO:0007669"/>
    <property type="project" value="TreeGrafter"/>
</dbReference>
<gene>
    <name evidence="5" type="ORF">CSO01_09350</name>
</gene>
<keyword evidence="1 5" id="KW-0808">Transferase</keyword>
<comment type="caution">
    <text evidence="5">The sequence shown here is derived from an EMBL/GenBank/DDBJ whole genome shotgun (WGS) entry which is preliminary data.</text>
</comment>
<feature type="domain" description="Phospholipid/glycerol acyltransferase" evidence="4">
    <location>
        <begin position="55"/>
        <end position="164"/>
    </location>
</feature>
<dbReference type="PANTHER" id="PTHR10434">
    <property type="entry name" value="1-ACYL-SN-GLYCEROL-3-PHOSPHATE ACYLTRANSFERASE"/>
    <property type="match status" value="1"/>
</dbReference>
<protein>
    <submittedName>
        <fullName evidence="5">1-acyl-sn-glycerol-3-phosphate acyltransferase</fullName>
    </submittedName>
</protein>
<keyword evidence="2 5" id="KW-0012">Acyltransferase</keyword>
<reference evidence="5 6" key="1">
    <citation type="submission" date="2019-07" db="EMBL/GenBank/DDBJ databases">
        <title>Whole genome shotgun sequence of Cellulomonas soli NBRC 109434.</title>
        <authorList>
            <person name="Hosoyama A."/>
            <person name="Uohara A."/>
            <person name="Ohji S."/>
            <person name="Ichikawa N."/>
        </authorList>
    </citation>
    <scope>NUCLEOTIDE SEQUENCE [LARGE SCALE GENOMIC DNA]</scope>
    <source>
        <strain evidence="5 6">NBRC 109434</strain>
    </source>
</reference>
<evidence type="ECO:0000259" key="4">
    <source>
        <dbReference type="SMART" id="SM00563"/>
    </source>
</evidence>
<accession>A0A512PAI5</accession>
<dbReference type="SMART" id="SM00563">
    <property type="entry name" value="PlsC"/>
    <property type="match status" value="1"/>
</dbReference>
<organism evidence="5 6">
    <name type="scientific">Cellulomonas soli</name>
    <dbReference type="NCBI Taxonomy" id="931535"/>
    <lineage>
        <taxon>Bacteria</taxon>
        <taxon>Bacillati</taxon>
        <taxon>Actinomycetota</taxon>
        <taxon>Actinomycetes</taxon>
        <taxon>Micrococcales</taxon>
        <taxon>Cellulomonadaceae</taxon>
        <taxon>Cellulomonas</taxon>
    </lineage>
</organism>
<dbReference type="Pfam" id="PF01553">
    <property type="entry name" value="Acyltransferase"/>
    <property type="match status" value="1"/>
</dbReference>
<keyword evidence="6" id="KW-1185">Reference proteome</keyword>
<dbReference type="Proteomes" id="UP000321798">
    <property type="component" value="Unassembled WGS sequence"/>
</dbReference>
<dbReference type="EMBL" id="BKAL01000002">
    <property type="protein sequence ID" value="GEP68220.1"/>
    <property type="molecule type" value="Genomic_DNA"/>
</dbReference>
<evidence type="ECO:0000256" key="1">
    <source>
        <dbReference type="ARBA" id="ARBA00022679"/>
    </source>
</evidence>
<dbReference type="PANTHER" id="PTHR10434:SF11">
    <property type="entry name" value="1-ACYL-SN-GLYCEROL-3-PHOSPHATE ACYLTRANSFERASE"/>
    <property type="match status" value="1"/>
</dbReference>
<dbReference type="GO" id="GO:0006654">
    <property type="term" value="P:phosphatidic acid biosynthetic process"/>
    <property type="evidence" value="ECO:0007669"/>
    <property type="project" value="TreeGrafter"/>
</dbReference>
<proteinExistence type="predicted"/>
<feature type="region of interest" description="Disordered" evidence="3">
    <location>
        <begin position="1"/>
        <end position="22"/>
    </location>
</feature>
<evidence type="ECO:0000313" key="6">
    <source>
        <dbReference type="Proteomes" id="UP000321798"/>
    </source>
</evidence>
<sequence length="240" mass="24394">MTGAPKGTGGSSGAGTEVPGPRAARRGRLLGLVLARGVWSTRVVGAENVPLEGPVLLAPNHTGVADGPVVAGVTPRPAHLLVKESMFTGPVGMILRGAGQIPVDREGGRAALATALGVLRRGGVVGVFPEGNRGRGDAADARAGVAWLALNGHAPVVPVAVLGTRRTGESVGHVPGFRRRFVVEFGAPIVLERPPGVSGRDALVLANDTVRTALATLVAEASARTGIELPTDDPNRQTRA</sequence>
<dbReference type="InterPro" id="IPR002123">
    <property type="entry name" value="Plipid/glycerol_acylTrfase"/>
</dbReference>
<dbReference type="CDD" id="cd07989">
    <property type="entry name" value="LPLAT_AGPAT-like"/>
    <property type="match status" value="1"/>
</dbReference>
<evidence type="ECO:0000256" key="2">
    <source>
        <dbReference type="ARBA" id="ARBA00023315"/>
    </source>
</evidence>
<name>A0A512PAI5_9CELL</name>
<dbReference type="AlphaFoldDB" id="A0A512PAI5"/>
<dbReference type="GO" id="GO:0003841">
    <property type="term" value="F:1-acylglycerol-3-phosphate O-acyltransferase activity"/>
    <property type="evidence" value="ECO:0007669"/>
    <property type="project" value="TreeGrafter"/>
</dbReference>
<dbReference type="SUPFAM" id="SSF69593">
    <property type="entry name" value="Glycerol-3-phosphate (1)-acyltransferase"/>
    <property type="match status" value="1"/>
</dbReference>
<dbReference type="RefSeq" id="WP_223203451.1">
    <property type="nucleotide sequence ID" value="NZ_BAABBJ010000015.1"/>
</dbReference>
<evidence type="ECO:0000313" key="5">
    <source>
        <dbReference type="EMBL" id="GEP68220.1"/>
    </source>
</evidence>
<evidence type="ECO:0000256" key="3">
    <source>
        <dbReference type="SAM" id="MobiDB-lite"/>
    </source>
</evidence>